<gene>
    <name evidence="9" type="ORF">SBAD_LOCUS12676</name>
</gene>
<accession>A0A183J9X8</accession>
<dbReference type="InterPro" id="IPR056192">
    <property type="entry name" value="bHLH_NPAS4"/>
</dbReference>
<dbReference type="Pfam" id="PF00989">
    <property type="entry name" value="PAS"/>
    <property type="match status" value="1"/>
</dbReference>
<dbReference type="WBParaSite" id="SBAD_0001308601-mRNA-1">
    <property type="protein sequence ID" value="SBAD_0001308601-mRNA-1"/>
    <property type="gene ID" value="SBAD_0001308601"/>
</dbReference>
<evidence type="ECO:0000313" key="9">
    <source>
        <dbReference type="EMBL" id="VDP50788.1"/>
    </source>
</evidence>
<dbReference type="Gene3D" id="3.30.450.20">
    <property type="entry name" value="PAS domain"/>
    <property type="match status" value="1"/>
</dbReference>
<reference evidence="9 10" key="2">
    <citation type="submission" date="2018-11" db="EMBL/GenBank/DDBJ databases">
        <authorList>
            <consortium name="Pathogen Informatics"/>
        </authorList>
    </citation>
    <scope>NUCLEOTIDE SEQUENCE [LARGE SCALE GENOMIC DNA]</scope>
</reference>
<sequence length="176" mass="20034">ADKGGNIEEQDRAGNAEDITNQSTKGASKQRRSLINLEIEHLKELLPLSETTRNHIFQLQVMALVCTYIRKHHYSDCSTWRWHSTLLSHRWAGTFEKALREFLLVFDRQGKILYISGNVNEFLGHSVEELLCHGDSIYDLIDPKDHSSVQSVLWSGLPSTSITKPSVDDTTIICRL</sequence>
<feature type="compositionally biased region" description="Polar residues" evidence="7">
    <location>
        <begin position="18"/>
        <end position="27"/>
    </location>
</feature>
<evidence type="ECO:0000256" key="2">
    <source>
        <dbReference type="ARBA" id="ARBA00022737"/>
    </source>
</evidence>
<organism evidence="11">
    <name type="scientific">Soboliphyme baturini</name>
    <dbReference type="NCBI Taxonomy" id="241478"/>
    <lineage>
        <taxon>Eukaryota</taxon>
        <taxon>Metazoa</taxon>
        <taxon>Ecdysozoa</taxon>
        <taxon>Nematoda</taxon>
        <taxon>Enoplea</taxon>
        <taxon>Dorylaimia</taxon>
        <taxon>Dioctophymatida</taxon>
        <taxon>Dioctophymatoidea</taxon>
        <taxon>Soboliphymatidae</taxon>
        <taxon>Soboliphyme</taxon>
    </lineage>
</organism>
<dbReference type="InterPro" id="IPR000014">
    <property type="entry name" value="PAS"/>
</dbReference>
<dbReference type="GO" id="GO:0000977">
    <property type="term" value="F:RNA polymerase II transcription regulatory region sequence-specific DNA binding"/>
    <property type="evidence" value="ECO:0007669"/>
    <property type="project" value="TreeGrafter"/>
</dbReference>
<dbReference type="InterPro" id="IPR035965">
    <property type="entry name" value="PAS-like_dom_sf"/>
</dbReference>
<dbReference type="CDD" id="cd19697">
    <property type="entry name" value="bHLH-PAS_NPAS4_PASD10"/>
    <property type="match status" value="1"/>
</dbReference>
<keyword evidence="3" id="KW-0805">Transcription regulation</keyword>
<keyword evidence="5" id="KW-0804">Transcription</keyword>
<evidence type="ECO:0000256" key="7">
    <source>
        <dbReference type="SAM" id="MobiDB-lite"/>
    </source>
</evidence>
<proteinExistence type="predicted"/>
<evidence type="ECO:0000256" key="6">
    <source>
        <dbReference type="ARBA" id="ARBA00023242"/>
    </source>
</evidence>
<dbReference type="GO" id="GO:0000981">
    <property type="term" value="F:DNA-binding transcription factor activity, RNA polymerase II-specific"/>
    <property type="evidence" value="ECO:0007669"/>
    <property type="project" value="TreeGrafter"/>
</dbReference>
<dbReference type="EMBL" id="UZAM01018463">
    <property type="protein sequence ID" value="VDP50788.1"/>
    <property type="molecule type" value="Genomic_DNA"/>
</dbReference>
<evidence type="ECO:0000256" key="4">
    <source>
        <dbReference type="ARBA" id="ARBA00023125"/>
    </source>
</evidence>
<reference evidence="11" key="1">
    <citation type="submission" date="2016-06" db="UniProtKB">
        <authorList>
            <consortium name="WormBaseParasite"/>
        </authorList>
    </citation>
    <scope>IDENTIFICATION</scope>
</reference>
<dbReference type="PROSITE" id="PS50112">
    <property type="entry name" value="PAS"/>
    <property type="match status" value="1"/>
</dbReference>
<dbReference type="SUPFAM" id="SSF55785">
    <property type="entry name" value="PYP-like sensor domain (PAS domain)"/>
    <property type="match status" value="1"/>
</dbReference>
<dbReference type="Pfam" id="PF23183">
    <property type="entry name" value="bHLH_NPAS4"/>
    <property type="match status" value="1"/>
</dbReference>
<name>A0A183J9X8_9BILA</name>
<dbReference type="AlphaFoldDB" id="A0A183J9X8"/>
<feature type="domain" description="PAS" evidence="8">
    <location>
        <begin position="95"/>
        <end position="160"/>
    </location>
</feature>
<keyword evidence="10" id="KW-1185">Reference proteome</keyword>
<feature type="compositionally biased region" description="Basic and acidic residues" evidence="7">
    <location>
        <begin position="1"/>
        <end position="15"/>
    </location>
</feature>
<evidence type="ECO:0000259" key="8">
    <source>
        <dbReference type="PROSITE" id="PS50112"/>
    </source>
</evidence>
<protein>
    <submittedName>
        <fullName evidence="11">PAS domain-containing protein</fullName>
    </submittedName>
</protein>
<dbReference type="InterPro" id="IPR013767">
    <property type="entry name" value="PAS_fold"/>
</dbReference>
<dbReference type="GO" id="GO:0005634">
    <property type="term" value="C:nucleus"/>
    <property type="evidence" value="ECO:0007669"/>
    <property type="project" value="UniProtKB-SubCell"/>
</dbReference>
<evidence type="ECO:0000256" key="5">
    <source>
        <dbReference type="ARBA" id="ARBA00023163"/>
    </source>
</evidence>
<evidence type="ECO:0000313" key="10">
    <source>
        <dbReference type="Proteomes" id="UP000270296"/>
    </source>
</evidence>
<keyword evidence="4" id="KW-0238">DNA-binding</keyword>
<dbReference type="CDD" id="cd00130">
    <property type="entry name" value="PAS"/>
    <property type="match status" value="1"/>
</dbReference>
<evidence type="ECO:0000256" key="1">
    <source>
        <dbReference type="ARBA" id="ARBA00004123"/>
    </source>
</evidence>
<comment type="subcellular location">
    <subcellularLocation>
        <location evidence="1">Nucleus</location>
    </subcellularLocation>
</comment>
<keyword evidence="2" id="KW-0677">Repeat</keyword>
<dbReference type="Proteomes" id="UP000270296">
    <property type="component" value="Unassembled WGS sequence"/>
</dbReference>
<dbReference type="PANTHER" id="PTHR23043:SF39">
    <property type="entry name" value="DYSFUSION, ISOFORM D"/>
    <property type="match status" value="1"/>
</dbReference>
<evidence type="ECO:0000313" key="11">
    <source>
        <dbReference type="WBParaSite" id="SBAD_0001308601-mRNA-1"/>
    </source>
</evidence>
<evidence type="ECO:0000256" key="3">
    <source>
        <dbReference type="ARBA" id="ARBA00023015"/>
    </source>
</evidence>
<dbReference type="PANTHER" id="PTHR23043">
    <property type="entry name" value="HYPOXIA-INDUCIBLE FACTOR 1 ALPHA"/>
    <property type="match status" value="1"/>
</dbReference>
<keyword evidence="6" id="KW-0539">Nucleus</keyword>
<dbReference type="OrthoDB" id="9978016at2759"/>
<dbReference type="SMART" id="SM00091">
    <property type="entry name" value="PAS"/>
    <property type="match status" value="1"/>
</dbReference>
<dbReference type="GO" id="GO:0010557">
    <property type="term" value="P:positive regulation of macromolecule biosynthetic process"/>
    <property type="evidence" value="ECO:0007669"/>
    <property type="project" value="UniProtKB-ARBA"/>
</dbReference>
<feature type="region of interest" description="Disordered" evidence="7">
    <location>
        <begin position="1"/>
        <end position="27"/>
    </location>
</feature>